<dbReference type="SUPFAM" id="SSF103473">
    <property type="entry name" value="MFS general substrate transporter"/>
    <property type="match status" value="1"/>
</dbReference>
<evidence type="ECO:0000256" key="1">
    <source>
        <dbReference type="ARBA" id="ARBA00004651"/>
    </source>
</evidence>
<dbReference type="EMBL" id="SJJZ01000002">
    <property type="protein sequence ID" value="TCC08420.1"/>
    <property type="molecule type" value="Genomic_DNA"/>
</dbReference>
<dbReference type="GO" id="GO:0046943">
    <property type="term" value="F:carboxylic acid transmembrane transporter activity"/>
    <property type="evidence" value="ECO:0007669"/>
    <property type="project" value="TreeGrafter"/>
</dbReference>
<feature type="transmembrane region" description="Helical" evidence="5">
    <location>
        <begin position="30"/>
        <end position="52"/>
    </location>
</feature>
<name>A0A4R0HG06_9ACTN</name>
<dbReference type="InterPro" id="IPR036259">
    <property type="entry name" value="MFS_trans_sf"/>
</dbReference>
<feature type="transmembrane region" description="Helical" evidence="5">
    <location>
        <begin position="412"/>
        <end position="433"/>
    </location>
</feature>
<evidence type="ECO:0000256" key="2">
    <source>
        <dbReference type="ARBA" id="ARBA00022692"/>
    </source>
</evidence>
<feature type="transmembrane region" description="Helical" evidence="5">
    <location>
        <begin position="72"/>
        <end position="90"/>
    </location>
</feature>
<feature type="transmembrane region" description="Helical" evidence="5">
    <location>
        <begin position="445"/>
        <end position="466"/>
    </location>
</feature>
<dbReference type="GO" id="GO:0005886">
    <property type="term" value="C:plasma membrane"/>
    <property type="evidence" value="ECO:0007669"/>
    <property type="project" value="UniProtKB-SubCell"/>
</dbReference>
<keyword evidence="8" id="KW-1185">Reference proteome</keyword>
<keyword evidence="4 5" id="KW-0472">Membrane</keyword>
<evidence type="ECO:0000259" key="6">
    <source>
        <dbReference type="PROSITE" id="PS50850"/>
    </source>
</evidence>
<evidence type="ECO:0000313" key="7">
    <source>
        <dbReference type="EMBL" id="TCC08420.1"/>
    </source>
</evidence>
<dbReference type="AlphaFoldDB" id="A0A4R0HG06"/>
<dbReference type="OrthoDB" id="9787026at2"/>
<sequence length="507" mass="54521">MTNPGNVQPAPGPIRTSVPARLDRLPWTGFHWRVVIALGITWVLDGIEITIAGTIADRLRDQDSLGFSSSQVGLAASLYLLGEVFGALLFGRLTDKLGRRKLFLATLGLYLLGNALTALSMNFLFFAATRVIAGAGIGGEYAAINSAIDELIPAKYRGRTDLAVNGTYWLGAMIGAAANLAFLNQNVFGVDLGWRIALLIGPLIGVMIWPLRRHLPESPRWLLTHGRVDEAERIVCEIERNTEAKGIDVPPVGEDSVIMIDPRGAINYRELAGVVLRDYRRRSLVGLTLMVTQAFLYNAIFFTYALILADFYGIRGGAVAYFIFPFAVGNLLGPILLGQYFDTIGRRVMVGGTYAVSGLLLLVTGWLFNDGALTAVTQTILWCVIFFFASAAASSAYLTVSEIFPIELRAQAISFFFALAVLVGGVVAPWLFATLIGDGDDRGRVFLGYALASILMIVGGLVEFAWGVNAEQRSLEAVATPLSARAATAAAESGLTGGLTAHVRRGP</sequence>
<dbReference type="RefSeq" id="WP_131339834.1">
    <property type="nucleotide sequence ID" value="NZ_SJJZ01000002.1"/>
</dbReference>
<accession>A0A4R0HG06</accession>
<dbReference type="Proteomes" id="UP000292346">
    <property type="component" value="Unassembled WGS sequence"/>
</dbReference>
<keyword evidence="3 5" id="KW-1133">Transmembrane helix</keyword>
<dbReference type="PROSITE" id="PS50850">
    <property type="entry name" value="MFS"/>
    <property type="match status" value="1"/>
</dbReference>
<comment type="caution">
    <text evidence="7">The sequence shown here is derived from an EMBL/GenBank/DDBJ whole genome shotgun (WGS) entry which is preliminary data.</text>
</comment>
<feature type="transmembrane region" description="Helical" evidence="5">
    <location>
        <begin position="379"/>
        <end position="400"/>
    </location>
</feature>
<keyword evidence="2 5" id="KW-0812">Transmembrane</keyword>
<comment type="subcellular location">
    <subcellularLocation>
        <location evidence="1">Cell membrane</location>
        <topology evidence="1">Multi-pass membrane protein</topology>
    </subcellularLocation>
</comment>
<dbReference type="Pfam" id="PF00083">
    <property type="entry name" value="Sugar_tr"/>
    <property type="match status" value="1"/>
</dbReference>
<feature type="domain" description="Major facilitator superfamily (MFS) profile" evidence="6">
    <location>
        <begin position="34"/>
        <end position="471"/>
    </location>
</feature>
<dbReference type="Gene3D" id="1.20.1250.20">
    <property type="entry name" value="MFS general substrate transporter like domains"/>
    <property type="match status" value="1"/>
</dbReference>
<feature type="transmembrane region" description="Helical" evidence="5">
    <location>
        <begin position="319"/>
        <end position="341"/>
    </location>
</feature>
<feature type="transmembrane region" description="Helical" evidence="5">
    <location>
        <begin position="192"/>
        <end position="211"/>
    </location>
</feature>
<reference evidence="7 8" key="1">
    <citation type="submission" date="2019-02" db="EMBL/GenBank/DDBJ databases">
        <title>Kribbella capetownensis sp. nov. and Kribbella speibonae sp. nov., isolated from soil.</title>
        <authorList>
            <person name="Curtis S.M."/>
            <person name="Norton I."/>
            <person name="Everest G.J."/>
            <person name="Meyers P.R."/>
        </authorList>
    </citation>
    <scope>NUCLEOTIDE SEQUENCE [LARGE SCALE GENOMIC DNA]</scope>
    <source>
        <strain evidence="7 8">KCTC 29219</strain>
    </source>
</reference>
<dbReference type="CDD" id="cd17316">
    <property type="entry name" value="MFS_SV2_like"/>
    <property type="match status" value="1"/>
</dbReference>
<dbReference type="InterPro" id="IPR005828">
    <property type="entry name" value="MFS_sugar_transport-like"/>
</dbReference>
<feature type="transmembrane region" description="Helical" evidence="5">
    <location>
        <begin position="348"/>
        <end position="367"/>
    </location>
</feature>
<feature type="transmembrane region" description="Helical" evidence="5">
    <location>
        <begin position="131"/>
        <end position="148"/>
    </location>
</feature>
<organism evidence="7 8">
    <name type="scientific">Kribbella soli</name>
    <dbReference type="NCBI Taxonomy" id="1124743"/>
    <lineage>
        <taxon>Bacteria</taxon>
        <taxon>Bacillati</taxon>
        <taxon>Actinomycetota</taxon>
        <taxon>Actinomycetes</taxon>
        <taxon>Propionibacteriales</taxon>
        <taxon>Kribbellaceae</taxon>
        <taxon>Kribbella</taxon>
    </lineage>
</organism>
<dbReference type="PANTHER" id="PTHR23508:SF10">
    <property type="entry name" value="CARBOXYLIC ACID TRANSPORTER PROTEIN HOMOLOG"/>
    <property type="match status" value="1"/>
</dbReference>
<evidence type="ECO:0000313" key="8">
    <source>
        <dbReference type="Proteomes" id="UP000292346"/>
    </source>
</evidence>
<evidence type="ECO:0000256" key="4">
    <source>
        <dbReference type="ARBA" id="ARBA00023136"/>
    </source>
</evidence>
<dbReference type="InterPro" id="IPR020846">
    <property type="entry name" value="MFS_dom"/>
</dbReference>
<protein>
    <submittedName>
        <fullName evidence="7">MFS transporter</fullName>
    </submittedName>
</protein>
<gene>
    <name evidence="7" type="ORF">E0H45_21285</name>
</gene>
<feature type="transmembrane region" description="Helical" evidence="5">
    <location>
        <begin position="102"/>
        <end position="125"/>
    </location>
</feature>
<proteinExistence type="predicted"/>
<evidence type="ECO:0000256" key="5">
    <source>
        <dbReference type="SAM" id="Phobius"/>
    </source>
</evidence>
<feature type="transmembrane region" description="Helical" evidence="5">
    <location>
        <begin position="284"/>
        <end position="307"/>
    </location>
</feature>
<evidence type="ECO:0000256" key="3">
    <source>
        <dbReference type="ARBA" id="ARBA00022989"/>
    </source>
</evidence>
<feature type="transmembrane region" description="Helical" evidence="5">
    <location>
        <begin position="168"/>
        <end position="186"/>
    </location>
</feature>
<dbReference type="PANTHER" id="PTHR23508">
    <property type="entry name" value="CARBOXYLIC ACID TRANSPORTER PROTEIN HOMOLOG"/>
    <property type="match status" value="1"/>
</dbReference>